<dbReference type="CDD" id="cd01948">
    <property type="entry name" value="EAL"/>
    <property type="match status" value="1"/>
</dbReference>
<dbReference type="Gene3D" id="3.20.20.450">
    <property type="entry name" value="EAL domain"/>
    <property type="match status" value="1"/>
</dbReference>
<dbReference type="Pfam" id="PF08448">
    <property type="entry name" value="PAS_4"/>
    <property type="match status" value="1"/>
</dbReference>
<dbReference type="InterPro" id="IPR052155">
    <property type="entry name" value="Biofilm_reg_signaling"/>
</dbReference>
<evidence type="ECO:0000256" key="1">
    <source>
        <dbReference type="SAM" id="Phobius"/>
    </source>
</evidence>
<dbReference type="KEGG" id="mch:Mchl_3333"/>
<accession>B7KTV8</accession>
<dbReference type="SMART" id="SM00052">
    <property type="entry name" value="EAL"/>
    <property type="match status" value="1"/>
</dbReference>
<reference evidence="6" key="1">
    <citation type="submission" date="2008-12" db="EMBL/GenBank/DDBJ databases">
        <title>Complete sequence of chromosome of Methylobacterium chloromethanicum CM4.</title>
        <authorList>
            <consortium name="US DOE Joint Genome Institute"/>
            <person name="Lucas S."/>
            <person name="Copeland A."/>
            <person name="Lapidus A."/>
            <person name="Glavina del Rio T."/>
            <person name="Dalin E."/>
            <person name="Tice H."/>
            <person name="Bruce D."/>
            <person name="Goodwin L."/>
            <person name="Pitluck S."/>
            <person name="Chertkov O."/>
            <person name="Brettin T."/>
            <person name="Detter J.C."/>
            <person name="Han C."/>
            <person name="Larimer F."/>
            <person name="Land M."/>
            <person name="Hauser L."/>
            <person name="Kyrpides N."/>
            <person name="Mikhailova N."/>
            <person name="Marx C."/>
            <person name="Richardson P."/>
        </authorList>
    </citation>
    <scope>NUCLEOTIDE SEQUENCE [LARGE SCALE GENOMIC DNA]</scope>
    <source>
        <strain evidence="6">CM4 / NCIMB 13688</strain>
    </source>
</reference>
<feature type="domain" description="EAL" evidence="3">
    <location>
        <begin position="514"/>
        <end position="764"/>
    </location>
</feature>
<evidence type="ECO:0000313" key="5">
    <source>
        <dbReference type="EMBL" id="ACK84168.1"/>
    </source>
</evidence>
<evidence type="ECO:0000259" key="2">
    <source>
        <dbReference type="PROSITE" id="PS50113"/>
    </source>
</evidence>
<feature type="transmembrane region" description="Helical" evidence="1">
    <location>
        <begin position="121"/>
        <end position="141"/>
    </location>
</feature>
<dbReference type="AlphaFoldDB" id="B7KTV8"/>
<dbReference type="PROSITE" id="PS50887">
    <property type="entry name" value="GGDEF"/>
    <property type="match status" value="1"/>
</dbReference>
<dbReference type="InterPro" id="IPR035919">
    <property type="entry name" value="EAL_sf"/>
</dbReference>
<dbReference type="RefSeq" id="WP_015951483.1">
    <property type="nucleotide sequence ID" value="NC_011757.1"/>
</dbReference>
<feature type="transmembrane region" description="Helical" evidence="1">
    <location>
        <begin position="56"/>
        <end position="75"/>
    </location>
</feature>
<feature type="transmembrane region" description="Helical" evidence="1">
    <location>
        <begin position="148"/>
        <end position="166"/>
    </location>
</feature>
<dbReference type="PROSITE" id="PS50883">
    <property type="entry name" value="EAL"/>
    <property type="match status" value="1"/>
</dbReference>
<keyword evidence="1" id="KW-0812">Transmembrane</keyword>
<evidence type="ECO:0000259" key="4">
    <source>
        <dbReference type="PROSITE" id="PS50887"/>
    </source>
</evidence>
<feature type="transmembrane region" description="Helical" evidence="1">
    <location>
        <begin position="31"/>
        <end position="50"/>
    </location>
</feature>
<dbReference type="SUPFAM" id="SSF55073">
    <property type="entry name" value="Nucleotide cyclase"/>
    <property type="match status" value="1"/>
</dbReference>
<dbReference type="HOGENOM" id="CLU_000445_70_49_5"/>
<dbReference type="Pfam" id="PF00990">
    <property type="entry name" value="GGDEF"/>
    <property type="match status" value="1"/>
</dbReference>
<dbReference type="PANTHER" id="PTHR44757">
    <property type="entry name" value="DIGUANYLATE CYCLASE DGCP"/>
    <property type="match status" value="1"/>
</dbReference>
<feature type="domain" description="PAC" evidence="2">
    <location>
        <begin position="288"/>
        <end position="342"/>
    </location>
</feature>
<dbReference type="InterPro" id="IPR035965">
    <property type="entry name" value="PAS-like_dom_sf"/>
</dbReference>
<feature type="transmembrane region" description="Helical" evidence="1">
    <location>
        <begin position="96"/>
        <end position="115"/>
    </location>
</feature>
<evidence type="ECO:0000259" key="3">
    <source>
        <dbReference type="PROSITE" id="PS50883"/>
    </source>
</evidence>
<dbReference type="CDD" id="cd01949">
    <property type="entry name" value="GGDEF"/>
    <property type="match status" value="1"/>
</dbReference>
<dbReference type="Proteomes" id="UP000002385">
    <property type="component" value="Chromosome"/>
</dbReference>
<keyword evidence="1" id="KW-0472">Membrane</keyword>
<reference evidence="5 6" key="2">
    <citation type="journal article" date="2012" name="J. Bacteriol.">
        <title>Complete genome sequences of six strains of the genus Methylobacterium.</title>
        <authorList>
            <person name="Marx C.J."/>
            <person name="Bringel F."/>
            <person name="Chistoserdova L."/>
            <person name="Moulin L."/>
            <person name="Farhan Ul Haque M."/>
            <person name="Fleischman D.E."/>
            <person name="Gruffaz C."/>
            <person name="Jourand P."/>
            <person name="Knief C."/>
            <person name="Lee M.C."/>
            <person name="Muller E.E."/>
            <person name="Nadalig T."/>
            <person name="Peyraud R."/>
            <person name="Roselli S."/>
            <person name="Russ L."/>
            <person name="Goodwin L.A."/>
            <person name="Ivanova N."/>
            <person name="Kyrpides N."/>
            <person name="Lajus A."/>
            <person name="Land M.L."/>
            <person name="Medigue C."/>
            <person name="Mikhailova N."/>
            <person name="Nolan M."/>
            <person name="Woyke T."/>
            <person name="Stolyar S."/>
            <person name="Vorholt J.A."/>
            <person name="Vuilleumier S."/>
        </authorList>
    </citation>
    <scope>NUCLEOTIDE SEQUENCE [LARGE SCALE GENOMIC DNA]</scope>
    <source>
        <strain evidence="6">CM4 / NCIMB 13688</strain>
    </source>
</reference>
<dbReference type="PROSITE" id="PS50113">
    <property type="entry name" value="PAC"/>
    <property type="match status" value="1"/>
</dbReference>
<feature type="domain" description="GGDEF" evidence="4">
    <location>
        <begin position="372"/>
        <end position="505"/>
    </location>
</feature>
<dbReference type="EMBL" id="CP001298">
    <property type="protein sequence ID" value="ACK84168.1"/>
    <property type="molecule type" value="Genomic_DNA"/>
</dbReference>
<dbReference type="NCBIfam" id="TIGR00229">
    <property type="entry name" value="sensory_box"/>
    <property type="match status" value="1"/>
</dbReference>
<gene>
    <name evidence="5" type="ordered locus">Mchl_3333</name>
</gene>
<dbReference type="InterPro" id="IPR013656">
    <property type="entry name" value="PAS_4"/>
</dbReference>
<dbReference type="FunFam" id="3.20.20.450:FF:000001">
    <property type="entry name" value="Cyclic di-GMP phosphodiesterase yahA"/>
    <property type="match status" value="1"/>
</dbReference>
<dbReference type="NCBIfam" id="TIGR00254">
    <property type="entry name" value="GGDEF"/>
    <property type="match status" value="1"/>
</dbReference>
<dbReference type="Gene3D" id="3.30.70.270">
    <property type="match status" value="1"/>
</dbReference>
<dbReference type="InterPro" id="IPR043128">
    <property type="entry name" value="Rev_trsase/Diguanyl_cyclase"/>
</dbReference>
<evidence type="ECO:0000313" key="6">
    <source>
        <dbReference type="Proteomes" id="UP000002385"/>
    </source>
</evidence>
<dbReference type="InterPro" id="IPR029787">
    <property type="entry name" value="Nucleotide_cyclase"/>
</dbReference>
<dbReference type="InterPro" id="IPR000014">
    <property type="entry name" value="PAS"/>
</dbReference>
<dbReference type="SUPFAM" id="SSF141868">
    <property type="entry name" value="EAL domain-like"/>
    <property type="match status" value="1"/>
</dbReference>
<dbReference type="InterPro" id="IPR001633">
    <property type="entry name" value="EAL_dom"/>
</dbReference>
<protein>
    <submittedName>
        <fullName evidence="5">Diguanylate cyclase/phosphodiesterase with PAS/PAC sensor(S)</fullName>
    </submittedName>
</protein>
<dbReference type="SMART" id="SM00267">
    <property type="entry name" value="GGDEF"/>
    <property type="match status" value="1"/>
</dbReference>
<sequence length="772" mass="84978">MNSELAMSEASVDNQTQGYIRARQLQAVDRLIPAMMIAVIACAGALYAFQRHAHPTVLPIWFGAVLAVCGWRTAATVRRNARPPRRTASAPAMRNLIAEATLTVVCLMSVPSWLLSQTTGTTYAILVCLLTGILWAGCLTLATVRAAAMVYVATGAAIVVIGLLWANQDFEHLMLASLFPLGALTAMRSVDTQAKMFLDNQRQQQSLTKQSDLIGLLLKDYEEQTSDWLWETDSSLRYTNPSDRFVEALGRPSDAIRGATLGSLLQDEEATGNGAACLQVRACAEARQPFRDIVVPFTRAGEMRWWSISGRPVYDETGTFLGYRGVCSDVTATKDAELRIAHLAHHDALTGLPNRAFMSESLHQALRDPDRACLAVLSLDLDGFKAVNDRYGHPGGDALLTSVAERLQNEVSGGDIVARFGGDEFVVLNVAFTSPSEVEDLARRLIESLSTPVPLDNESVTIGVSIGIAFAPTDGRTAEELLKNADAALYRAKTAGRGTFRFFEPEMDRKLQARQRLVQDLRNALTRDELRLDYQPFVKSETGVISGCEALLRWRHPERGMISPVEFIPLAEESGLIVPIGMWVIQQACREAASWPSTYRISVNVSPVQFRSRDLPQVILAALTSSGLAPARLEVEVTEAVLIDDADTALEILRQIRSLGVRVALDDFGTGYSSLSYLRRFPFDKIKIDRSFVQELDTRHDSQVIVQAIRDMAQGLGMTVTAEGVETDDQAKRLRQTGCEELQGFLYSRPRPANELTFRHGEMSSETIRLQA</sequence>
<dbReference type="InterPro" id="IPR000160">
    <property type="entry name" value="GGDEF_dom"/>
</dbReference>
<dbReference type="PANTHER" id="PTHR44757:SF10">
    <property type="entry name" value="MEMBRANE PROTEIN"/>
    <property type="match status" value="1"/>
</dbReference>
<dbReference type="Pfam" id="PF00563">
    <property type="entry name" value="EAL"/>
    <property type="match status" value="1"/>
</dbReference>
<dbReference type="SUPFAM" id="SSF55785">
    <property type="entry name" value="PYP-like sensor domain (PAS domain)"/>
    <property type="match status" value="1"/>
</dbReference>
<organism evidence="5 6">
    <name type="scientific">Methylorubrum extorquens (strain CM4 / NCIMB 13688)</name>
    <name type="common">Methylobacterium extorquens</name>
    <dbReference type="NCBI Taxonomy" id="440085"/>
    <lineage>
        <taxon>Bacteria</taxon>
        <taxon>Pseudomonadati</taxon>
        <taxon>Pseudomonadota</taxon>
        <taxon>Alphaproteobacteria</taxon>
        <taxon>Hyphomicrobiales</taxon>
        <taxon>Methylobacteriaceae</taxon>
        <taxon>Methylorubrum</taxon>
    </lineage>
</organism>
<dbReference type="InterPro" id="IPR000700">
    <property type="entry name" value="PAS-assoc_C"/>
</dbReference>
<dbReference type="Gene3D" id="3.30.450.20">
    <property type="entry name" value="PAS domain"/>
    <property type="match status" value="1"/>
</dbReference>
<keyword evidence="1" id="KW-1133">Transmembrane helix</keyword>
<proteinExistence type="predicted"/>
<name>B7KTV8_METC4</name>